<evidence type="ECO:0000256" key="1">
    <source>
        <dbReference type="SAM" id="Phobius"/>
    </source>
</evidence>
<dbReference type="STRING" id="68775.A0A5C3LE46"/>
<organism evidence="2 3">
    <name type="scientific">Crucibulum laeve</name>
    <dbReference type="NCBI Taxonomy" id="68775"/>
    <lineage>
        <taxon>Eukaryota</taxon>
        <taxon>Fungi</taxon>
        <taxon>Dikarya</taxon>
        <taxon>Basidiomycota</taxon>
        <taxon>Agaricomycotina</taxon>
        <taxon>Agaricomycetes</taxon>
        <taxon>Agaricomycetidae</taxon>
        <taxon>Agaricales</taxon>
        <taxon>Agaricineae</taxon>
        <taxon>Nidulariaceae</taxon>
        <taxon>Crucibulum</taxon>
    </lineage>
</organism>
<dbReference type="EMBL" id="ML213925">
    <property type="protein sequence ID" value="TFK31088.1"/>
    <property type="molecule type" value="Genomic_DNA"/>
</dbReference>
<dbReference type="PANTHER" id="PTHR35043:SF8">
    <property type="entry name" value="DUF4220 DOMAIN-CONTAINING PROTEIN"/>
    <property type="match status" value="1"/>
</dbReference>
<gene>
    <name evidence="2" type="ORF">BDQ12DRAFT_565058</name>
</gene>
<feature type="transmembrane region" description="Helical" evidence="1">
    <location>
        <begin position="259"/>
        <end position="283"/>
    </location>
</feature>
<feature type="non-terminal residue" evidence="2">
    <location>
        <position position="1"/>
    </location>
</feature>
<keyword evidence="3" id="KW-1185">Reference proteome</keyword>
<protein>
    <submittedName>
        <fullName evidence="2">Uncharacterized protein</fullName>
    </submittedName>
</protein>
<keyword evidence="1" id="KW-0472">Membrane</keyword>
<keyword evidence="1" id="KW-0812">Transmembrane</keyword>
<sequence length="318" mass="35724">GWTKTHAFFIQMGGFMLYEDNSPVRILSITEFEELLQKNEIEFPDILEQEIEDKSKGDMLSKGIVVLQTAWFIIQCIARASQSLAITELELVALSFCVLNGLMYYLWWDKPLDVHCTVPVHKKTIRAPGAPTRRLNPSVSPSEQPAPPIIIVAVATYPIYSYFQLSGLDDDTNIIQPNAMRVPEFYAYHYQTDDHYLTRLTRIIPSAAAIVFGGIHCIAWSFHFPSDTDQLLWRASACIITGTSVLHSSDDYNISNSLIILFVVIVWLLAVGLAVISAALVMYAPARISLLVVALRCLGDLPDGAYQTVQWTRFLPHF</sequence>
<dbReference type="Proteomes" id="UP000308652">
    <property type="component" value="Unassembled WGS sequence"/>
</dbReference>
<accession>A0A5C3LE46</accession>
<feature type="non-terminal residue" evidence="2">
    <location>
        <position position="318"/>
    </location>
</feature>
<evidence type="ECO:0000313" key="3">
    <source>
        <dbReference type="Proteomes" id="UP000308652"/>
    </source>
</evidence>
<dbReference type="PANTHER" id="PTHR35043">
    <property type="entry name" value="TRANSCRIPTION FACTOR DOMAIN-CONTAINING PROTEIN"/>
    <property type="match status" value="1"/>
</dbReference>
<proteinExistence type="predicted"/>
<reference evidence="2 3" key="1">
    <citation type="journal article" date="2019" name="Nat. Ecol. Evol.">
        <title>Megaphylogeny resolves global patterns of mushroom evolution.</title>
        <authorList>
            <person name="Varga T."/>
            <person name="Krizsan K."/>
            <person name="Foldi C."/>
            <person name="Dima B."/>
            <person name="Sanchez-Garcia M."/>
            <person name="Sanchez-Ramirez S."/>
            <person name="Szollosi G.J."/>
            <person name="Szarkandi J.G."/>
            <person name="Papp V."/>
            <person name="Albert L."/>
            <person name="Andreopoulos W."/>
            <person name="Angelini C."/>
            <person name="Antonin V."/>
            <person name="Barry K.W."/>
            <person name="Bougher N.L."/>
            <person name="Buchanan P."/>
            <person name="Buyck B."/>
            <person name="Bense V."/>
            <person name="Catcheside P."/>
            <person name="Chovatia M."/>
            <person name="Cooper J."/>
            <person name="Damon W."/>
            <person name="Desjardin D."/>
            <person name="Finy P."/>
            <person name="Geml J."/>
            <person name="Haridas S."/>
            <person name="Hughes K."/>
            <person name="Justo A."/>
            <person name="Karasinski D."/>
            <person name="Kautmanova I."/>
            <person name="Kiss B."/>
            <person name="Kocsube S."/>
            <person name="Kotiranta H."/>
            <person name="LaButti K.M."/>
            <person name="Lechner B.E."/>
            <person name="Liimatainen K."/>
            <person name="Lipzen A."/>
            <person name="Lukacs Z."/>
            <person name="Mihaltcheva S."/>
            <person name="Morgado L.N."/>
            <person name="Niskanen T."/>
            <person name="Noordeloos M.E."/>
            <person name="Ohm R.A."/>
            <person name="Ortiz-Santana B."/>
            <person name="Ovrebo C."/>
            <person name="Racz N."/>
            <person name="Riley R."/>
            <person name="Savchenko A."/>
            <person name="Shiryaev A."/>
            <person name="Soop K."/>
            <person name="Spirin V."/>
            <person name="Szebenyi C."/>
            <person name="Tomsovsky M."/>
            <person name="Tulloss R.E."/>
            <person name="Uehling J."/>
            <person name="Grigoriev I.V."/>
            <person name="Vagvolgyi C."/>
            <person name="Papp T."/>
            <person name="Martin F.M."/>
            <person name="Miettinen O."/>
            <person name="Hibbett D.S."/>
            <person name="Nagy L.G."/>
        </authorList>
    </citation>
    <scope>NUCLEOTIDE SEQUENCE [LARGE SCALE GENOMIC DNA]</scope>
    <source>
        <strain evidence="2 3">CBS 166.37</strain>
    </source>
</reference>
<evidence type="ECO:0000313" key="2">
    <source>
        <dbReference type="EMBL" id="TFK31088.1"/>
    </source>
</evidence>
<dbReference type="AlphaFoldDB" id="A0A5C3LE46"/>
<dbReference type="OrthoDB" id="9451547at2759"/>
<name>A0A5C3LE46_9AGAR</name>
<keyword evidence="1" id="KW-1133">Transmembrane helix</keyword>
<feature type="transmembrane region" description="Helical" evidence="1">
    <location>
        <begin position="203"/>
        <end position="224"/>
    </location>
</feature>